<dbReference type="RefSeq" id="WP_154532913.1">
    <property type="nucleotide sequence ID" value="NZ_VULX01000061.1"/>
</dbReference>
<feature type="domain" description="SH3b" evidence="3">
    <location>
        <begin position="178"/>
        <end position="242"/>
    </location>
</feature>
<dbReference type="PANTHER" id="PTHR34408">
    <property type="entry name" value="FAMILY PROTEIN, PUTATIVE-RELATED"/>
    <property type="match status" value="1"/>
</dbReference>
<dbReference type="PANTHER" id="PTHR34408:SF1">
    <property type="entry name" value="GLYCOSYL HYDROLASE FAMILY 19 DOMAIN-CONTAINING PROTEIN HI_1415"/>
    <property type="match status" value="1"/>
</dbReference>
<organism evidence="5 6">
    <name type="scientific">Inconstantimicrobium porci</name>
    <dbReference type="NCBI Taxonomy" id="2652291"/>
    <lineage>
        <taxon>Bacteria</taxon>
        <taxon>Bacillati</taxon>
        <taxon>Bacillota</taxon>
        <taxon>Clostridia</taxon>
        <taxon>Eubacteriales</taxon>
        <taxon>Clostridiaceae</taxon>
        <taxon>Inconstantimicrobium</taxon>
    </lineage>
</organism>
<keyword evidence="2" id="KW-1133">Transmembrane helix</keyword>
<dbReference type="Pfam" id="PF08239">
    <property type="entry name" value="SH3_3"/>
    <property type="match status" value="1"/>
</dbReference>
<evidence type="ECO:0000313" key="5">
    <source>
        <dbReference type="EMBL" id="MSR92745.1"/>
    </source>
</evidence>
<dbReference type="PROSITE" id="PS51781">
    <property type="entry name" value="SH3B"/>
    <property type="match status" value="1"/>
</dbReference>
<dbReference type="InterPro" id="IPR052354">
    <property type="entry name" value="Cell_Wall_Dynamics_Protein"/>
</dbReference>
<dbReference type="InterPro" id="IPR003646">
    <property type="entry name" value="SH3-like_bac-type"/>
</dbReference>
<protein>
    <submittedName>
        <fullName evidence="5">SH3 domain-containing protein</fullName>
    </submittedName>
</protein>
<dbReference type="GO" id="GO:0008270">
    <property type="term" value="F:zinc ion binding"/>
    <property type="evidence" value="ECO:0007669"/>
    <property type="project" value="InterPro"/>
</dbReference>
<proteinExistence type="inferred from homology"/>
<dbReference type="PROSITE" id="PS52035">
    <property type="entry name" value="PEPTIDASE_M14"/>
    <property type="match status" value="1"/>
</dbReference>
<dbReference type="GO" id="GO:0004181">
    <property type="term" value="F:metallocarboxypeptidase activity"/>
    <property type="evidence" value="ECO:0007669"/>
    <property type="project" value="InterPro"/>
</dbReference>
<name>A0A7X2T2Y8_9CLOT</name>
<comment type="caution">
    <text evidence="5">The sequence shown here is derived from an EMBL/GenBank/DDBJ whole genome shotgun (WGS) entry which is preliminary data.</text>
</comment>
<feature type="non-terminal residue" evidence="5">
    <location>
        <position position="1"/>
    </location>
</feature>
<comment type="caution">
    <text evidence="1">Lacks conserved residue(s) required for the propagation of feature annotation.</text>
</comment>
<sequence>PDGLSEGISNNGAGRCSVVGGVDCNRDFPIGFTPYGTSRNWTGTNPLSVNESKKLHDFIAGIKSKTSGQTDVIDLHGWEGSTIGNATISQCFQNQFGFAHNYNGTYQNGFLITWAHSIGCNAALIELPSSCYSPSDAVNGNYAGKVINAITAITGTSGGSASGGSSTGGSSLTDVNCTATGTVINVQSNLNVRKGPGTNYDSIGKLYGEDTVDIVAENGEWYKINFGSGYGYVSKKYIQTSPKKDPTPVSPDGKSLDKALYDFNSLLGKLGFKTTVKADRTACTITTPLYVITASIGFSSELSVGNSNCPFSAEFSNGKSSLSACIPINQYANIQSELGSMAATIDYGNTSIKINPDQSVEMEISVPLVGIYKNSKLYCNIKVDLKKPLAEPEVAKSYAPVYSAYKAITAYAERGIDIMKEHPVATTIVVGVAVGVFCIVMFPEATTAAVTAILTKLFTTANNYLPTRF</sequence>
<dbReference type="EMBL" id="VULX01000061">
    <property type="protein sequence ID" value="MSR92745.1"/>
    <property type="molecule type" value="Genomic_DNA"/>
</dbReference>
<dbReference type="SMART" id="SM00287">
    <property type="entry name" value="SH3b"/>
    <property type="match status" value="1"/>
</dbReference>
<feature type="domain" description="Peptidase M14" evidence="4">
    <location>
        <begin position="1"/>
        <end position="222"/>
    </location>
</feature>
<evidence type="ECO:0000313" key="6">
    <source>
        <dbReference type="Proteomes" id="UP000460287"/>
    </source>
</evidence>
<dbReference type="AlphaFoldDB" id="A0A7X2T2Y8"/>
<keyword evidence="6" id="KW-1185">Reference proteome</keyword>
<reference evidence="5 6" key="1">
    <citation type="submission" date="2019-08" db="EMBL/GenBank/DDBJ databases">
        <title>In-depth cultivation of the pig gut microbiome towards novel bacterial diversity and tailored functional studies.</title>
        <authorList>
            <person name="Wylensek D."/>
            <person name="Hitch T.C.A."/>
            <person name="Clavel T."/>
        </authorList>
    </citation>
    <scope>NUCLEOTIDE SEQUENCE [LARGE SCALE GENOMIC DNA]</scope>
    <source>
        <strain evidence="5 6">WCA-383-APC-5B</strain>
    </source>
</reference>
<accession>A0A7X2T2Y8</accession>
<dbReference type="Proteomes" id="UP000460287">
    <property type="component" value="Unassembled WGS sequence"/>
</dbReference>
<dbReference type="InterPro" id="IPR000834">
    <property type="entry name" value="Peptidase_M14"/>
</dbReference>
<keyword evidence="2" id="KW-0812">Transmembrane</keyword>
<comment type="similarity">
    <text evidence="1">Belongs to the peptidase M14 family.</text>
</comment>
<evidence type="ECO:0000259" key="4">
    <source>
        <dbReference type="PROSITE" id="PS52035"/>
    </source>
</evidence>
<dbReference type="Gene3D" id="2.30.30.40">
    <property type="entry name" value="SH3 Domains"/>
    <property type="match status" value="1"/>
</dbReference>
<feature type="transmembrane region" description="Helical" evidence="2">
    <location>
        <begin position="424"/>
        <end position="442"/>
    </location>
</feature>
<evidence type="ECO:0000256" key="1">
    <source>
        <dbReference type="PROSITE-ProRule" id="PRU01379"/>
    </source>
</evidence>
<dbReference type="Gene3D" id="3.40.630.10">
    <property type="entry name" value="Zn peptidases"/>
    <property type="match status" value="1"/>
</dbReference>
<dbReference type="GO" id="GO:0006508">
    <property type="term" value="P:proteolysis"/>
    <property type="evidence" value="ECO:0007669"/>
    <property type="project" value="InterPro"/>
</dbReference>
<evidence type="ECO:0000259" key="3">
    <source>
        <dbReference type="PROSITE" id="PS51781"/>
    </source>
</evidence>
<evidence type="ECO:0000256" key="2">
    <source>
        <dbReference type="SAM" id="Phobius"/>
    </source>
</evidence>
<gene>
    <name evidence="5" type="ORF">FYJ33_15605</name>
</gene>
<keyword evidence="2" id="KW-0472">Membrane</keyword>
<dbReference type="SUPFAM" id="SSF53187">
    <property type="entry name" value="Zn-dependent exopeptidases"/>
    <property type="match status" value="1"/>
</dbReference>